<dbReference type="InterPro" id="IPR036388">
    <property type="entry name" value="WH-like_DNA-bd_sf"/>
</dbReference>
<dbReference type="Pfam" id="PF08220">
    <property type="entry name" value="HTH_DeoR"/>
    <property type="match status" value="1"/>
</dbReference>
<dbReference type="SUPFAM" id="SSF100950">
    <property type="entry name" value="NagB/RpiA/CoA transferase-like"/>
    <property type="match status" value="1"/>
</dbReference>
<dbReference type="InterPro" id="IPR036390">
    <property type="entry name" value="WH_DNA-bd_sf"/>
</dbReference>
<keyword evidence="6" id="KW-1185">Reference proteome</keyword>
<dbReference type="SMART" id="SM01134">
    <property type="entry name" value="DeoRC"/>
    <property type="match status" value="1"/>
</dbReference>
<dbReference type="InterPro" id="IPR050313">
    <property type="entry name" value="Carb_Metab_HTH_regulators"/>
</dbReference>
<comment type="caution">
    <text evidence="5">The sequence shown here is derived from an EMBL/GenBank/DDBJ whole genome shotgun (WGS) entry which is preliminary data.</text>
</comment>
<dbReference type="PROSITE" id="PS51000">
    <property type="entry name" value="HTH_DEOR_2"/>
    <property type="match status" value="1"/>
</dbReference>
<proteinExistence type="predicted"/>
<dbReference type="Gene3D" id="1.10.10.10">
    <property type="entry name" value="Winged helix-like DNA-binding domain superfamily/Winged helix DNA-binding domain"/>
    <property type="match status" value="1"/>
</dbReference>
<evidence type="ECO:0000313" key="5">
    <source>
        <dbReference type="EMBL" id="MFM1729104.1"/>
    </source>
</evidence>
<organism evidence="5 6">
    <name type="scientific">Prescottella soli</name>
    <dbReference type="NCBI Taxonomy" id="1543852"/>
    <lineage>
        <taxon>Bacteria</taxon>
        <taxon>Bacillati</taxon>
        <taxon>Actinomycetota</taxon>
        <taxon>Actinomycetes</taxon>
        <taxon>Mycobacteriales</taxon>
        <taxon>Nocardiaceae</taxon>
        <taxon>Prescottella</taxon>
    </lineage>
</organism>
<dbReference type="InterPro" id="IPR014036">
    <property type="entry name" value="DeoR-like_C"/>
</dbReference>
<evidence type="ECO:0000256" key="1">
    <source>
        <dbReference type="ARBA" id="ARBA00023015"/>
    </source>
</evidence>
<dbReference type="InterPro" id="IPR001034">
    <property type="entry name" value="DeoR_HTH"/>
</dbReference>
<dbReference type="PANTHER" id="PTHR30363">
    <property type="entry name" value="HTH-TYPE TRANSCRIPTIONAL REGULATOR SRLR-RELATED"/>
    <property type="match status" value="1"/>
</dbReference>
<keyword evidence="3" id="KW-0804">Transcription</keyword>
<sequence length="260" mass="28313">MTSGRGELPAQRQRDIANYLLTHSTSTAQELAQRFNVSLVTAHRDLDALARKGVVRKFHGGVTAQPSSVFESSIEYRTGAALNEKRAIAARAADLVQPGMSVLVDSSTTNLHLLDPLETLRPLTLITNFVPVVSRVSQWEDVRLVVLGGEYDARHASMHGIACEDAAGRVRADIGFFSFAGIDERGVYHPEQEVAASKRAMLATATRRVILADSSKLGRTALHWLAPLDDFEQLITDNCAPADVVAGLRSRDIEVIVEES</sequence>
<gene>
    <name evidence="5" type="ORF">ABEU19_002604</name>
</gene>
<dbReference type="InterPro" id="IPR037171">
    <property type="entry name" value="NagB/RpiA_transferase-like"/>
</dbReference>
<name>A0ABW9FV92_9NOCA</name>
<dbReference type="Proteomes" id="UP001629744">
    <property type="component" value="Unassembled WGS sequence"/>
</dbReference>
<dbReference type="PROSITE" id="PS00894">
    <property type="entry name" value="HTH_DEOR_1"/>
    <property type="match status" value="1"/>
</dbReference>
<dbReference type="SUPFAM" id="SSF46785">
    <property type="entry name" value="Winged helix' DNA-binding domain"/>
    <property type="match status" value="1"/>
</dbReference>
<evidence type="ECO:0000256" key="2">
    <source>
        <dbReference type="ARBA" id="ARBA00023125"/>
    </source>
</evidence>
<dbReference type="PANTHER" id="PTHR30363:SF44">
    <property type="entry name" value="AGA OPERON TRANSCRIPTIONAL REPRESSOR-RELATED"/>
    <property type="match status" value="1"/>
</dbReference>
<keyword evidence="1" id="KW-0805">Transcription regulation</keyword>
<dbReference type="Pfam" id="PF00455">
    <property type="entry name" value="DeoRC"/>
    <property type="match status" value="1"/>
</dbReference>
<dbReference type="InterPro" id="IPR018356">
    <property type="entry name" value="Tscrpt_reg_HTH_DeoR_CS"/>
</dbReference>
<dbReference type="GO" id="GO:0003677">
    <property type="term" value="F:DNA binding"/>
    <property type="evidence" value="ECO:0007669"/>
    <property type="project" value="UniProtKB-KW"/>
</dbReference>
<dbReference type="EMBL" id="JBDLNU010000003">
    <property type="protein sequence ID" value="MFM1729104.1"/>
    <property type="molecule type" value="Genomic_DNA"/>
</dbReference>
<evidence type="ECO:0000313" key="6">
    <source>
        <dbReference type="Proteomes" id="UP001629744"/>
    </source>
</evidence>
<keyword evidence="2 5" id="KW-0238">DNA-binding</keyword>
<dbReference type="RefSeq" id="WP_348606238.1">
    <property type="nucleotide sequence ID" value="NZ_CP157276.1"/>
</dbReference>
<evidence type="ECO:0000259" key="4">
    <source>
        <dbReference type="PROSITE" id="PS51000"/>
    </source>
</evidence>
<reference evidence="5 6" key="1">
    <citation type="submission" date="2023-11" db="EMBL/GenBank/DDBJ databases">
        <authorList>
            <person name="Val-Calvo J."/>
            <person name="Scortti M."/>
            <person name="Vazquez-Boland J."/>
        </authorList>
    </citation>
    <scope>NUCLEOTIDE SEQUENCE [LARGE SCALE GENOMIC DNA]</scope>
    <source>
        <strain evidence="5 6">DSM 46662</strain>
    </source>
</reference>
<protein>
    <submittedName>
        <fullName evidence="5">DeoR/GlpR family DNA-binding transcription regulator</fullName>
    </submittedName>
</protein>
<accession>A0ABW9FV92</accession>
<feature type="domain" description="HTH deoR-type" evidence="4">
    <location>
        <begin position="9"/>
        <end position="64"/>
    </location>
</feature>
<dbReference type="PRINTS" id="PR00037">
    <property type="entry name" value="HTHLACR"/>
</dbReference>
<dbReference type="Gene3D" id="3.40.50.1360">
    <property type="match status" value="1"/>
</dbReference>
<dbReference type="SMART" id="SM00420">
    <property type="entry name" value="HTH_DEOR"/>
    <property type="match status" value="1"/>
</dbReference>
<evidence type="ECO:0000256" key="3">
    <source>
        <dbReference type="ARBA" id="ARBA00023163"/>
    </source>
</evidence>